<dbReference type="GO" id="GO:0031267">
    <property type="term" value="F:small GTPase binding"/>
    <property type="evidence" value="ECO:0007669"/>
    <property type="project" value="TreeGrafter"/>
</dbReference>
<organism evidence="3 4">
    <name type="scientific">Agaricus bisporus var. burnettii</name>
    <dbReference type="NCBI Taxonomy" id="192524"/>
    <lineage>
        <taxon>Eukaryota</taxon>
        <taxon>Fungi</taxon>
        <taxon>Dikarya</taxon>
        <taxon>Basidiomycota</taxon>
        <taxon>Agaricomycotina</taxon>
        <taxon>Agaricomycetes</taxon>
        <taxon>Agaricomycetidae</taxon>
        <taxon>Agaricales</taxon>
        <taxon>Agaricineae</taxon>
        <taxon>Agaricaceae</taxon>
        <taxon>Agaricus</taxon>
    </lineage>
</organism>
<evidence type="ECO:0000259" key="2">
    <source>
        <dbReference type="PROSITE" id="PS50086"/>
    </source>
</evidence>
<feature type="compositionally biased region" description="Polar residues" evidence="1">
    <location>
        <begin position="442"/>
        <end position="456"/>
    </location>
</feature>
<dbReference type="AlphaFoldDB" id="A0A8H7F1G0"/>
<feature type="region of interest" description="Disordered" evidence="1">
    <location>
        <begin position="827"/>
        <end position="874"/>
    </location>
</feature>
<reference evidence="3 4" key="1">
    <citation type="journal article" name="Sci. Rep.">
        <title>Telomere-to-telomere assembled and centromere annotated genomes of the two main subspecies of the button mushroom Agaricus bisporus reveal especially polymorphic chromosome ends.</title>
        <authorList>
            <person name="Sonnenberg A.S.M."/>
            <person name="Sedaghat-Telgerd N."/>
            <person name="Lavrijssen B."/>
            <person name="Ohm R.A."/>
            <person name="Hendrickx P.M."/>
            <person name="Scholtmeijer K."/>
            <person name="Baars J.J.P."/>
            <person name="van Peer A."/>
        </authorList>
    </citation>
    <scope>NUCLEOTIDE SEQUENCE [LARGE SCALE GENOMIC DNA]</scope>
    <source>
        <strain evidence="3 4">H119_p4</strain>
    </source>
</reference>
<feature type="region of interest" description="Disordered" evidence="1">
    <location>
        <begin position="396"/>
        <end position="456"/>
    </location>
</feature>
<dbReference type="PANTHER" id="PTHR47219:SF20">
    <property type="entry name" value="TBC1 DOMAIN FAMILY MEMBER 2B"/>
    <property type="match status" value="1"/>
</dbReference>
<protein>
    <recommendedName>
        <fullName evidence="2">Rab-GAP TBC domain-containing protein</fullName>
    </recommendedName>
</protein>
<dbReference type="SMART" id="SM00164">
    <property type="entry name" value="TBC"/>
    <property type="match status" value="1"/>
</dbReference>
<feature type="compositionally biased region" description="Polar residues" evidence="1">
    <location>
        <begin position="276"/>
        <end position="300"/>
    </location>
</feature>
<feature type="region of interest" description="Disordered" evidence="1">
    <location>
        <begin position="1"/>
        <end position="82"/>
    </location>
</feature>
<accession>A0A8H7F1G0</accession>
<dbReference type="PANTHER" id="PTHR47219">
    <property type="entry name" value="RAB GTPASE-ACTIVATING PROTEIN 1-LIKE"/>
    <property type="match status" value="1"/>
</dbReference>
<gene>
    <name evidence="3" type="ORF">Agabi119p4_5318</name>
</gene>
<dbReference type="Proteomes" id="UP000629468">
    <property type="component" value="Unassembled WGS sequence"/>
</dbReference>
<feature type="compositionally biased region" description="Polar residues" evidence="1">
    <location>
        <begin position="421"/>
        <end position="433"/>
    </location>
</feature>
<feature type="compositionally biased region" description="Low complexity" evidence="1">
    <location>
        <begin position="626"/>
        <end position="635"/>
    </location>
</feature>
<dbReference type="PROSITE" id="PS50086">
    <property type="entry name" value="TBC_RABGAP"/>
    <property type="match status" value="1"/>
</dbReference>
<feature type="compositionally biased region" description="Polar residues" evidence="1">
    <location>
        <begin position="31"/>
        <end position="43"/>
    </location>
</feature>
<sequence length="1266" mass="137254">MSSTHLKTPTHSHPLLSEEQPSRGRRRRGATPQSSSKTPTNYFTLKAQLEEDTVGQPNWDGSVRGYGHHGRGKHRTDIREQDRPSISSLWDSQQQIGVPSVAADKPPGSHFVISEVSDSDRHGPLVTSHVLTTRWHDCSDDAIEGAISKLTAMEAPGDVVHHPYFTALRILASAYHRLLVVRQDLEEHRRGVQDKEDARRRRADELLHELQASDRDTARRVIQSIFTDDDEGVHRVQRKQSSQSLIDSLSEAIADEVPLSRTVPKPMTPTPEEITDQLTHSSQASISPSVTPVNSTPIPESSSLSASSLDEIKTQPSLQPPALDSNDRASKRDWMGTLWGKSRASHAPDLHAPVASAGSSSNENALPGRMPGRVRRASARSVFGTLGISILNPIQSASSKRRTVADDVPPPHSTSDDARSTKSNIASDNSSFVDPSDAHSARPSTIPSGVTSPISSPIQQAFTPTLAAPTLTITLDSSSEAKSISSSSEPPVVVIQGATLRAITHATRVMSNDPSSILTDQGRETGPLIATLAMNLIRNAREVGIVFREKSSKDRKDTGVKKEETAERPTATLSSNAGADAAMALNRALNLSDGLKKKMEKSSALARVSSPFASPLFGSFGRQQSNRKSSVPSSSNQTGPPSVLQSSRGTVTNSKQPVLLQPKPKLGSVPLESIIPETSKPPTHYLSRPSALTSYTSHDFRFSLPLAPHFQSASRFSVQSGDHDEQGKAIGPLLTDRYGFMYDIALYDVLLLIRARECGNSAPACLTGVKIADRVEDNSWPEDDDSKSIGTGSARGRSGEGIEVVKGECLCDGEADASSVVGEHVEELPSLDAQSSSAKSRSSSKSGRRSSSVLPSSATTASNTTNSGGSGRGSTSFATSILSVNDNTPRHACTKTIRKLLDQLTEIHDQQQAAQQKEWSIFVKQRSRVKPSSNKPSSSNQPTGPANTLLNSIGLGLSNDDADDADELGHTEGLINFAQLGNSTERREFDKLVRNGIPLCYRPKVWMECSGALELKEPGLFKDLLGATEKNGEELGSVVAEIEKDVGRTMPLNIFFGGDGAGVDKLRRVLIAYSRRNPAVGYCQGMNLITSTILLVHADEEDAFWMLAAIVEKILPEDFFSPSLLPSRACPLVLLDYVVEHLPKLHAHLMELEIDLGAICFSWFLSLFTDCLPVETLFRVWDVFLVDGLDVLFRLAFGILRKNEQELLACESIPAVYVALESLPTRMWEADKLLQAEAELRPVLVHSDITAKRNKHVNALSQLMSQ</sequence>
<feature type="region of interest" description="Disordered" evidence="1">
    <location>
        <begin position="777"/>
        <end position="798"/>
    </location>
</feature>
<dbReference type="Gene3D" id="1.10.472.80">
    <property type="entry name" value="Ypt/Rab-GAP domain of gyp1p, domain 3"/>
    <property type="match status" value="1"/>
</dbReference>
<dbReference type="Pfam" id="PF00566">
    <property type="entry name" value="RabGAP-TBC"/>
    <property type="match status" value="1"/>
</dbReference>
<evidence type="ECO:0000256" key="1">
    <source>
        <dbReference type="SAM" id="MobiDB-lite"/>
    </source>
</evidence>
<evidence type="ECO:0000313" key="3">
    <source>
        <dbReference type="EMBL" id="KAF7773151.1"/>
    </source>
</evidence>
<proteinExistence type="predicted"/>
<feature type="compositionally biased region" description="Polar residues" evidence="1">
    <location>
        <begin position="636"/>
        <end position="656"/>
    </location>
</feature>
<feature type="compositionally biased region" description="Polar residues" evidence="1">
    <location>
        <begin position="941"/>
        <end position="951"/>
    </location>
</feature>
<comment type="caution">
    <text evidence="3">The sequence shown here is derived from an EMBL/GenBank/DDBJ whole genome shotgun (WGS) entry which is preliminary data.</text>
</comment>
<feature type="compositionally biased region" description="Low complexity" evidence="1">
    <location>
        <begin position="930"/>
        <end position="940"/>
    </location>
</feature>
<feature type="compositionally biased region" description="Low complexity" evidence="1">
    <location>
        <begin position="835"/>
        <end position="874"/>
    </location>
</feature>
<dbReference type="SUPFAM" id="SSF47923">
    <property type="entry name" value="Ypt/Rab-GAP domain of gyp1p"/>
    <property type="match status" value="2"/>
</dbReference>
<feature type="region of interest" description="Disordered" evidence="1">
    <location>
        <begin position="925"/>
        <end position="951"/>
    </location>
</feature>
<feature type="region of interest" description="Disordered" evidence="1">
    <location>
        <begin position="257"/>
        <end position="329"/>
    </location>
</feature>
<dbReference type="GO" id="GO:0005096">
    <property type="term" value="F:GTPase activator activity"/>
    <property type="evidence" value="ECO:0007669"/>
    <property type="project" value="TreeGrafter"/>
</dbReference>
<feature type="region of interest" description="Disordered" evidence="1">
    <location>
        <begin position="351"/>
        <end position="373"/>
    </location>
</feature>
<feature type="compositionally biased region" description="Polar residues" evidence="1">
    <location>
        <begin position="1"/>
        <end position="11"/>
    </location>
</feature>
<feature type="domain" description="Rab-GAP TBC" evidence="2">
    <location>
        <begin position="996"/>
        <end position="1188"/>
    </location>
</feature>
<feature type="compositionally biased region" description="Basic and acidic residues" evidence="1">
    <location>
        <begin position="551"/>
        <end position="567"/>
    </location>
</feature>
<dbReference type="FunFam" id="1.10.8.270:FF:000026">
    <property type="entry name" value="TBC (Tre-2/Bub2/Cdc16) domain family"/>
    <property type="match status" value="1"/>
</dbReference>
<feature type="region of interest" description="Disordered" evidence="1">
    <location>
        <begin position="617"/>
        <end position="665"/>
    </location>
</feature>
<feature type="region of interest" description="Disordered" evidence="1">
    <location>
        <begin position="551"/>
        <end position="578"/>
    </location>
</feature>
<dbReference type="InterPro" id="IPR000195">
    <property type="entry name" value="Rab-GAP-TBC_dom"/>
</dbReference>
<dbReference type="EMBL" id="JABXXO010000007">
    <property type="protein sequence ID" value="KAF7773151.1"/>
    <property type="molecule type" value="Genomic_DNA"/>
</dbReference>
<name>A0A8H7F1G0_AGABI</name>
<dbReference type="InterPro" id="IPR050302">
    <property type="entry name" value="Rab_GAP_TBC_domain"/>
</dbReference>
<dbReference type="InterPro" id="IPR035969">
    <property type="entry name" value="Rab-GAP_TBC_sf"/>
</dbReference>
<dbReference type="Gene3D" id="1.10.8.270">
    <property type="entry name" value="putative rabgap domain of human tbc1 domain family member 14 like domains"/>
    <property type="match status" value="1"/>
</dbReference>
<evidence type="ECO:0000313" key="4">
    <source>
        <dbReference type="Proteomes" id="UP000629468"/>
    </source>
</evidence>